<keyword evidence="5" id="KW-1185">Reference proteome</keyword>
<dbReference type="EMBL" id="JAULSU010000001">
    <property type="protein sequence ID" value="KAK0633070.1"/>
    <property type="molecule type" value="Genomic_DNA"/>
</dbReference>
<comment type="caution">
    <text evidence="4">The sequence shown here is derived from an EMBL/GenBank/DDBJ whole genome shotgun (WGS) entry which is preliminary data.</text>
</comment>
<dbReference type="InterPro" id="IPR056124">
    <property type="entry name" value="DUF7707"/>
</dbReference>
<feature type="chain" id="PRO_5041445588" description="DUF7707 domain-containing protein" evidence="2">
    <location>
        <begin position="19"/>
        <end position="187"/>
    </location>
</feature>
<dbReference type="PANTHER" id="PTHR38118">
    <property type="entry name" value="ANCHORED CELL WALL PROTEIN 11-RELATED"/>
    <property type="match status" value="1"/>
</dbReference>
<proteinExistence type="predicted"/>
<protein>
    <recommendedName>
        <fullName evidence="3">DUF7707 domain-containing protein</fullName>
    </recommendedName>
</protein>
<sequence>MRQSAVFVALSALGLVAAQSNFTVDPNTIEPTKRTEWCNAQFNTCGILCGGVTKANTCTPTDLKFVCTCSNGTAPGLEYYIQSMPTLLCQQAFSECIDDNIGNSQGQGKCTTDIKNRCGTLDPAKAEIGGGGGGGSSSTSAAPSGTPAATTGGEAAASTTARAGAMPTAIGNGIAAVAAGVLAAALL</sequence>
<name>A0AA39XG60_9PEZI</name>
<dbReference type="Proteomes" id="UP001175000">
    <property type="component" value="Unassembled WGS sequence"/>
</dbReference>
<organism evidence="4 5">
    <name type="scientific">Immersiella caudata</name>
    <dbReference type="NCBI Taxonomy" id="314043"/>
    <lineage>
        <taxon>Eukaryota</taxon>
        <taxon>Fungi</taxon>
        <taxon>Dikarya</taxon>
        <taxon>Ascomycota</taxon>
        <taxon>Pezizomycotina</taxon>
        <taxon>Sordariomycetes</taxon>
        <taxon>Sordariomycetidae</taxon>
        <taxon>Sordariales</taxon>
        <taxon>Lasiosphaeriaceae</taxon>
        <taxon>Immersiella</taxon>
    </lineage>
</organism>
<feature type="region of interest" description="Disordered" evidence="1">
    <location>
        <begin position="129"/>
        <end position="155"/>
    </location>
</feature>
<evidence type="ECO:0000313" key="4">
    <source>
        <dbReference type="EMBL" id="KAK0633070.1"/>
    </source>
</evidence>
<feature type="compositionally biased region" description="Low complexity" evidence="1">
    <location>
        <begin position="137"/>
        <end position="155"/>
    </location>
</feature>
<gene>
    <name evidence="4" type="ORF">B0T14DRAFT_419650</name>
</gene>
<feature type="domain" description="DUF7707" evidence="3">
    <location>
        <begin position="23"/>
        <end position="123"/>
    </location>
</feature>
<reference evidence="4" key="1">
    <citation type="submission" date="2023-06" db="EMBL/GenBank/DDBJ databases">
        <title>Genome-scale phylogeny and comparative genomics of the fungal order Sordariales.</title>
        <authorList>
            <consortium name="Lawrence Berkeley National Laboratory"/>
            <person name="Hensen N."/>
            <person name="Bonometti L."/>
            <person name="Westerberg I."/>
            <person name="Brannstrom I.O."/>
            <person name="Guillou S."/>
            <person name="Cros-Aarteil S."/>
            <person name="Calhoun S."/>
            <person name="Haridas S."/>
            <person name="Kuo A."/>
            <person name="Mondo S."/>
            <person name="Pangilinan J."/>
            <person name="Riley R."/>
            <person name="Labutti K."/>
            <person name="Andreopoulos B."/>
            <person name="Lipzen A."/>
            <person name="Chen C."/>
            <person name="Yanf M."/>
            <person name="Daum C."/>
            <person name="Ng V."/>
            <person name="Clum A."/>
            <person name="Steindorff A."/>
            <person name="Ohm R."/>
            <person name="Martin F."/>
            <person name="Silar P."/>
            <person name="Natvig D."/>
            <person name="Lalanne C."/>
            <person name="Gautier V."/>
            <person name="Ament-Velasquez S.L."/>
            <person name="Kruys A."/>
            <person name="Hutchinson M.I."/>
            <person name="Powell A.J."/>
            <person name="Barry K."/>
            <person name="Miller A.N."/>
            <person name="Grigoriev I.V."/>
            <person name="Debuchy R."/>
            <person name="Gladieux P."/>
            <person name="Thoren M.H."/>
            <person name="Johannesson H."/>
        </authorList>
    </citation>
    <scope>NUCLEOTIDE SEQUENCE</scope>
    <source>
        <strain evidence="4">CBS 606.72</strain>
    </source>
</reference>
<evidence type="ECO:0000256" key="1">
    <source>
        <dbReference type="SAM" id="MobiDB-lite"/>
    </source>
</evidence>
<dbReference type="PANTHER" id="PTHR38118:SF3">
    <property type="entry name" value="ANCHORED CELL WALL PROTEIN 11"/>
    <property type="match status" value="1"/>
</dbReference>
<dbReference type="AlphaFoldDB" id="A0AA39XG60"/>
<keyword evidence="2" id="KW-0732">Signal</keyword>
<accession>A0AA39XG60</accession>
<feature type="signal peptide" evidence="2">
    <location>
        <begin position="1"/>
        <end position="18"/>
    </location>
</feature>
<evidence type="ECO:0000259" key="3">
    <source>
        <dbReference type="Pfam" id="PF24808"/>
    </source>
</evidence>
<evidence type="ECO:0000313" key="5">
    <source>
        <dbReference type="Proteomes" id="UP001175000"/>
    </source>
</evidence>
<evidence type="ECO:0000256" key="2">
    <source>
        <dbReference type="SAM" id="SignalP"/>
    </source>
</evidence>
<dbReference type="Pfam" id="PF24808">
    <property type="entry name" value="DUF7707"/>
    <property type="match status" value="1"/>
</dbReference>